<name>A0A6J6J369_9ZZZZ</name>
<organism evidence="1">
    <name type="scientific">freshwater metagenome</name>
    <dbReference type="NCBI Taxonomy" id="449393"/>
    <lineage>
        <taxon>unclassified sequences</taxon>
        <taxon>metagenomes</taxon>
        <taxon>ecological metagenomes</taxon>
    </lineage>
</organism>
<accession>A0A6J6J369</accession>
<dbReference type="EMBL" id="CAEZVQ010000024">
    <property type="protein sequence ID" value="CAB4631054.1"/>
    <property type="molecule type" value="Genomic_DNA"/>
</dbReference>
<sequence>MISPVVASTPTTRGNSNIWMASCKEGVSGFIDFNNPAVRGLVAPSGNAPFSPCWKYAPFGPTRKYTGTPRYSPSNCGPPADNNANNFSVVKSSKAVSSGNAFVIDPHSTYGLDDLPNIFPARTVITSPVSG</sequence>
<reference evidence="1" key="1">
    <citation type="submission" date="2020-05" db="EMBL/GenBank/DDBJ databases">
        <authorList>
            <person name="Chiriac C."/>
            <person name="Salcher M."/>
            <person name="Ghai R."/>
            <person name="Kavagutti S V."/>
        </authorList>
    </citation>
    <scope>NUCLEOTIDE SEQUENCE</scope>
</reference>
<protein>
    <submittedName>
        <fullName evidence="1">Unannotated protein</fullName>
    </submittedName>
</protein>
<evidence type="ECO:0000313" key="1">
    <source>
        <dbReference type="EMBL" id="CAB4631054.1"/>
    </source>
</evidence>
<dbReference type="AlphaFoldDB" id="A0A6J6J369"/>
<gene>
    <name evidence="1" type="ORF">UFOPK2086_00326</name>
</gene>
<proteinExistence type="predicted"/>